<dbReference type="EC" id="4.1.2.5" evidence="7"/>
<dbReference type="InterPro" id="IPR015421">
    <property type="entry name" value="PyrdxlP-dep_Trfase_major"/>
</dbReference>
<evidence type="ECO:0000256" key="4">
    <source>
        <dbReference type="ARBA" id="ARBA00023239"/>
    </source>
</evidence>
<dbReference type="InterPro" id="IPR015424">
    <property type="entry name" value="PyrdxlP-dep_Trfase"/>
</dbReference>
<evidence type="ECO:0000259" key="6">
    <source>
        <dbReference type="Pfam" id="PF01212"/>
    </source>
</evidence>
<dbReference type="PANTHER" id="PTHR48097:SF9">
    <property type="entry name" value="L-THREONINE ALDOLASE"/>
    <property type="match status" value="1"/>
</dbReference>
<dbReference type="GO" id="GO:0006567">
    <property type="term" value="P:L-threonine catabolic process"/>
    <property type="evidence" value="ECO:0007669"/>
    <property type="project" value="TreeGrafter"/>
</dbReference>
<dbReference type="OrthoDB" id="198122at2157"/>
<dbReference type="PANTHER" id="PTHR48097">
    <property type="entry name" value="L-THREONINE ALDOLASE-RELATED"/>
    <property type="match status" value="1"/>
</dbReference>
<evidence type="ECO:0000256" key="2">
    <source>
        <dbReference type="ARBA" id="ARBA00006966"/>
    </source>
</evidence>
<organism evidence="7 8">
    <name type="scientific">Halorubrum alkaliphilum</name>
    <dbReference type="NCBI Taxonomy" id="261290"/>
    <lineage>
        <taxon>Archaea</taxon>
        <taxon>Methanobacteriati</taxon>
        <taxon>Methanobacteriota</taxon>
        <taxon>Stenosarchaea group</taxon>
        <taxon>Halobacteria</taxon>
        <taxon>Halobacteriales</taxon>
        <taxon>Haloferacaceae</taxon>
        <taxon>Halorubrum</taxon>
    </lineage>
</organism>
<name>A0A8T4GAS8_9EURY</name>
<dbReference type="RefSeq" id="WP_209482575.1">
    <property type="nucleotide sequence ID" value="NZ_JAGGKQ010000001.1"/>
</dbReference>
<dbReference type="Pfam" id="PF01212">
    <property type="entry name" value="Beta_elim_lyase"/>
    <property type="match status" value="1"/>
</dbReference>
<dbReference type="InterPro" id="IPR001597">
    <property type="entry name" value="ArAA_b-elim_lyase/Thr_aldolase"/>
</dbReference>
<evidence type="ECO:0000256" key="3">
    <source>
        <dbReference type="ARBA" id="ARBA00022898"/>
    </source>
</evidence>
<dbReference type="GO" id="GO:0005829">
    <property type="term" value="C:cytosol"/>
    <property type="evidence" value="ECO:0007669"/>
    <property type="project" value="TreeGrafter"/>
</dbReference>
<dbReference type="GO" id="GO:0008732">
    <property type="term" value="F:L-allo-threonine aldolase activity"/>
    <property type="evidence" value="ECO:0007669"/>
    <property type="project" value="TreeGrafter"/>
</dbReference>
<reference evidence="7" key="1">
    <citation type="submission" date="2021-03" db="EMBL/GenBank/DDBJ databases">
        <title>Genomic Encyclopedia of Type Strains, Phase IV (KMG-IV): sequencing the most valuable type-strain genomes for metagenomic binning, comparative biology and taxonomic classification.</title>
        <authorList>
            <person name="Goeker M."/>
        </authorList>
    </citation>
    <scope>NUCLEOTIDE SEQUENCE</scope>
    <source>
        <strain evidence="7">DSM 23564</strain>
    </source>
</reference>
<dbReference type="Gene3D" id="3.40.640.10">
    <property type="entry name" value="Type I PLP-dependent aspartate aminotransferase-like (Major domain)"/>
    <property type="match status" value="1"/>
</dbReference>
<keyword evidence="4 7" id="KW-0456">Lyase</keyword>
<protein>
    <submittedName>
        <fullName evidence="7">Threonine aldolase</fullName>
        <ecNumber evidence="7">4.1.2.5</ecNumber>
    </submittedName>
</protein>
<dbReference type="InterPro" id="IPR015422">
    <property type="entry name" value="PyrdxlP-dep_Trfase_small"/>
</dbReference>
<gene>
    <name evidence="7" type="ORF">J2751_000179</name>
</gene>
<evidence type="ECO:0000313" key="8">
    <source>
        <dbReference type="Proteomes" id="UP000823588"/>
    </source>
</evidence>
<dbReference type="EMBL" id="JAGGKQ010000001">
    <property type="protein sequence ID" value="MBP1921196.1"/>
    <property type="molecule type" value="Genomic_DNA"/>
</dbReference>
<dbReference type="PIRSF" id="PIRSF017617">
    <property type="entry name" value="Thr_aldolase"/>
    <property type="match status" value="1"/>
</dbReference>
<keyword evidence="3" id="KW-0663">Pyridoxal phosphate</keyword>
<feature type="modified residue" description="N6-(pyridoxal phosphate)lysine" evidence="5">
    <location>
        <position position="213"/>
    </location>
</feature>
<dbReference type="Gene3D" id="3.90.1150.10">
    <property type="entry name" value="Aspartate Aminotransferase, domain 1"/>
    <property type="match status" value="1"/>
</dbReference>
<keyword evidence="8" id="KW-1185">Reference proteome</keyword>
<dbReference type="FunFam" id="3.40.640.10:FF:000030">
    <property type="entry name" value="Low-specificity L-threonine aldolase"/>
    <property type="match status" value="1"/>
</dbReference>
<sequence length="362" mass="37710">MPDADDTIDTDDDFIDLRSDTVTTPLDAMRDAARDADVGDDVYRDDPTVTELEAAAAEAVGTEAALYVPSGTMANQIAVHVHTEPGQELLLERESHIYRWELAGAATLSGVQTRTIDAADRCVPTPEAVTEGLVTEDLHRPGTGLLALENTHNYRGGVAVPVDRIEAAAAAAADGDVPVHLDGARVFNAAVALGVDASDVVEPVDSVTFCLSKGLGAPVGSILAGDETFIEAARRVRKLFGGGMRQAGMIAAPGLLALENVDRLAEDHANAARLANALDDLSGVDAPEPDTNIVVAHTADAGIPASELVSECKEAGVGCVEFDDYTTRFTTHLDVDGDDVDAAVDRIANVVDGAAPVDARPD</sequence>
<evidence type="ECO:0000313" key="7">
    <source>
        <dbReference type="EMBL" id="MBP1921196.1"/>
    </source>
</evidence>
<evidence type="ECO:0000256" key="1">
    <source>
        <dbReference type="ARBA" id="ARBA00001933"/>
    </source>
</evidence>
<accession>A0A8T4GAS8</accession>
<comment type="caution">
    <text evidence="7">The sequence shown here is derived from an EMBL/GenBank/DDBJ whole genome shotgun (WGS) entry which is preliminary data.</text>
</comment>
<dbReference type="InterPro" id="IPR023603">
    <property type="entry name" value="Low_specificity_L-TA-like"/>
</dbReference>
<dbReference type="Proteomes" id="UP000823588">
    <property type="component" value="Unassembled WGS sequence"/>
</dbReference>
<feature type="domain" description="Aromatic amino acid beta-eliminating lyase/threonine aldolase" evidence="6">
    <location>
        <begin position="16"/>
        <end position="300"/>
    </location>
</feature>
<dbReference type="AlphaFoldDB" id="A0A8T4GAS8"/>
<comment type="cofactor">
    <cofactor evidence="1">
        <name>pyridoxal 5'-phosphate</name>
        <dbReference type="ChEBI" id="CHEBI:597326"/>
    </cofactor>
</comment>
<evidence type="ECO:0000256" key="5">
    <source>
        <dbReference type="PIRSR" id="PIRSR017617-1"/>
    </source>
</evidence>
<dbReference type="GO" id="GO:0006545">
    <property type="term" value="P:glycine biosynthetic process"/>
    <property type="evidence" value="ECO:0007669"/>
    <property type="project" value="TreeGrafter"/>
</dbReference>
<dbReference type="SUPFAM" id="SSF53383">
    <property type="entry name" value="PLP-dependent transferases"/>
    <property type="match status" value="1"/>
</dbReference>
<dbReference type="NCBIfam" id="NF041359">
    <property type="entry name" value="GntG_guanitoxin"/>
    <property type="match status" value="1"/>
</dbReference>
<comment type="similarity">
    <text evidence="2">Belongs to the threonine aldolase family.</text>
</comment>
<proteinExistence type="inferred from homology"/>